<dbReference type="Proteomes" id="UP000007110">
    <property type="component" value="Unassembled WGS sequence"/>
</dbReference>
<dbReference type="EnsemblMetazoa" id="XM_031000194">
    <property type="protein sequence ID" value="XP_030856054"/>
    <property type="gene ID" value="LOC100888911"/>
</dbReference>
<dbReference type="SUPFAM" id="SSF82199">
    <property type="entry name" value="SET domain"/>
    <property type="match status" value="1"/>
</dbReference>
<dbReference type="EnsemblMetazoa" id="XM_031000195">
    <property type="protein sequence ID" value="XP_030856055"/>
    <property type="gene ID" value="LOC100888911"/>
</dbReference>
<reference evidence="4" key="1">
    <citation type="submission" date="2015-02" db="EMBL/GenBank/DDBJ databases">
        <title>Genome sequencing for Strongylocentrotus purpuratus.</title>
        <authorList>
            <person name="Murali S."/>
            <person name="Liu Y."/>
            <person name="Vee V."/>
            <person name="English A."/>
            <person name="Wang M."/>
            <person name="Skinner E."/>
            <person name="Han Y."/>
            <person name="Muzny D.M."/>
            <person name="Worley K.C."/>
            <person name="Gibbs R.A."/>
        </authorList>
    </citation>
    <scope>NUCLEOTIDE SEQUENCE</scope>
</reference>
<dbReference type="RefSeq" id="XP_030856054.1">
    <property type="nucleotide sequence ID" value="XM_031000194.1"/>
</dbReference>
<name>A0A7M7PS86_STRPU</name>
<evidence type="ECO:0000256" key="1">
    <source>
        <dbReference type="SAM" id="MobiDB-lite"/>
    </source>
</evidence>
<dbReference type="RefSeq" id="XP_030856055.1">
    <property type="nucleotide sequence ID" value="XM_031000195.1"/>
</dbReference>
<keyword evidence="4" id="KW-1185">Reference proteome</keyword>
<reference evidence="3" key="2">
    <citation type="submission" date="2021-01" db="UniProtKB">
        <authorList>
            <consortium name="EnsemblMetazoa"/>
        </authorList>
    </citation>
    <scope>IDENTIFICATION</scope>
</reference>
<dbReference type="InterPro" id="IPR001214">
    <property type="entry name" value="SET_dom"/>
</dbReference>
<evidence type="ECO:0000259" key="2">
    <source>
        <dbReference type="PROSITE" id="PS50280"/>
    </source>
</evidence>
<dbReference type="Pfam" id="PF00856">
    <property type="entry name" value="SET"/>
    <property type="match status" value="1"/>
</dbReference>
<sequence length="378" mass="42445">MSSQRMKRVSPRNQLSNLLENDPSFLEVRYVNDTVGKGLFTTEAIIKGQYVGEYKGRHLSGKELDELTNETYLYVYRLNGKLHGIDASDEALSGILRYANDEWRSPNTRMEKVMIEGKSFLFLKTICDIPANTELRYDYNFPDSPWRESILEEESTTPASTEMSNGREENGEVSELEHHAQDLPVHSILEEESTTPASTEMSNGREENGEVSELEHHAQDLPVHSILEEESATTASTEMSNGREENGEVSELEHHAQDLPVHSILEEESTTPASTEMSNGREENGEVSELEHHAQDLPVHSILEEESATTASTEMSNGREENGEVSELEHHAQDLPVHSILEEESATTASTEMSNGRRGNHTHFCSLLFYLVCVLNLQ</sequence>
<dbReference type="OrthoDB" id="16287at2759"/>
<dbReference type="AlphaFoldDB" id="A0A7M7PS86"/>
<evidence type="ECO:0000313" key="4">
    <source>
        <dbReference type="Proteomes" id="UP000007110"/>
    </source>
</evidence>
<organism evidence="3 4">
    <name type="scientific">Strongylocentrotus purpuratus</name>
    <name type="common">Purple sea urchin</name>
    <dbReference type="NCBI Taxonomy" id="7668"/>
    <lineage>
        <taxon>Eukaryota</taxon>
        <taxon>Metazoa</taxon>
        <taxon>Echinodermata</taxon>
        <taxon>Eleutherozoa</taxon>
        <taxon>Echinozoa</taxon>
        <taxon>Echinoidea</taxon>
        <taxon>Euechinoidea</taxon>
        <taxon>Echinacea</taxon>
        <taxon>Camarodonta</taxon>
        <taxon>Echinidea</taxon>
        <taxon>Strongylocentrotidae</taxon>
        <taxon>Strongylocentrotus</taxon>
    </lineage>
</organism>
<feature type="region of interest" description="Disordered" evidence="1">
    <location>
        <begin position="153"/>
        <end position="339"/>
    </location>
</feature>
<feature type="domain" description="SET" evidence="2">
    <location>
        <begin position="24"/>
        <end position="140"/>
    </location>
</feature>
<feature type="compositionally biased region" description="Basic and acidic residues" evidence="1">
    <location>
        <begin position="241"/>
        <end position="257"/>
    </location>
</feature>
<proteinExistence type="predicted"/>
<dbReference type="PROSITE" id="PS50280">
    <property type="entry name" value="SET"/>
    <property type="match status" value="1"/>
</dbReference>
<protein>
    <recommendedName>
        <fullName evidence="2">SET domain-containing protein</fullName>
    </recommendedName>
</protein>
<dbReference type="SMART" id="SM00317">
    <property type="entry name" value="SET"/>
    <property type="match status" value="1"/>
</dbReference>
<feature type="compositionally biased region" description="Basic and acidic residues" evidence="1">
    <location>
        <begin position="317"/>
        <end position="333"/>
    </location>
</feature>
<feature type="compositionally biased region" description="Basic and acidic residues" evidence="1">
    <location>
        <begin position="203"/>
        <end position="219"/>
    </location>
</feature>
<dbReference type="InParanoid" id="A0A7M7PS86"/>
<evidence type="ECO:0000313" key="3">
    <source>
        <dbReference type="EnsemblMetazoa" id="XP_030856054"/>
    </source>
</evidence>
<dbReference type="PANTHER" id="PTHR46167:SF1">
    <property type="entry name" value="N-LYSINE METHYLTRANSFERASE KMT5A"/>
    <property type="match status" value="1"/>
</dbReference>
<dbReference type="InterPro" id="IPR051760">
    <property type="entry name" value="KMT5A"/>
</dbReference>
<dbReference type="GeneID" id="100888911"/>
<accession>A0A7M7PS86</accession>
<dbReference type="KEGG" id="spu:100888911"/>
<feature type="compositionally biased region" description="Basic and acidic residues" evidence="1">
    <location>
        <begin position="165"/>
        <end position="181"/>
    </location>
</feature>
<dbReference type="InterPro" id="IPR046341">
    <property type="entry name" value="SET_dom_sf"/>
</dbReference>
<feature type="compositionally biased region" description="Basic and acidic residues" evidence="1">
    <location>
        <begin position="279"/>
        <end position="295"/>
    </location>
</feature>
<dbReference type="Gene3D" id="2.170.270.10">
    <property type="entry name" value="SET domain"/>
    <property type="match status" value="1"/>
</dbReference>
<dbReference type="PANTHER" id="PTHR46167">
    <property type="entry name" value="N-LYSINE METHYLTRANSFERASE KMT5A"/>
    <property type="match status" value="1"/>
</dbReference>